<keyword evidence="10" id="KW-1185">Reference proteome</keyword>
<comment type="cofactor">
    <cofactor evidence="2">
        <name>Mg(2+)</name>
        <dbReference type="ChEBI" id="CHEBI:18420"/>
    </cofactor>
</comment>
<evidence type="ECO:0000313" key="10">
    <source>
        <dbReference type="Proteomes" id="UP001234343"/>
    </source>
</evidence>
<feature type="domain" description="Nudix hydrolase" evidence="8">
    <location>
        <begin position="28"/>
        <end position="160"/>
    </location>
</feature>
<sequence>MTEAEFLARLHHVRQVASEADYPLRVAGKPAGVLVPLVNREQGLQILLTRRALHLRHHPGQISFPGGRQEASDADAVEAALRETEEEIGICRAHVDVIGQLPAYRTISGYAMVPVLGFVKPDLPLHLDKNEVEDAFEVPLNYALDKQNHFIHWIERQNYRHPIYFIPFEDTYIWGATAAILRTLANHIHAD</sequence>
<protein>
    <submittedName>
        <fullName evidence="9">CoA pyrophosphatase</fullName>
    </submittedName>
</protein>
<evidence type="ECO:0000256" key="5">
    <source>
        <dbReference type="ARBA" id="ARBA00022801"/>
    </source>
</evidence>
<accession>A0ABT7SZK9</accession>
<dbReference type="RefSeq" id="WP_289365280.1">
    <property type="nucleotide sequence ID" value="NZ_JAUCBP010000007.1"/>
</dbReference>
<dbReference type="PROSITE" id="PS01293">
    <property type="entry name" value="NUDIX_COA"/>
    <property type="match status" value="1"/>
</dbReference>
<dbReference type="CDD" id="cd03426">
    <property type="entry name" value="NUDIX_CoAse_Nudt7"/>
    <property type="match status" value="1"/>
</dbReference>
<proteinExistence type="inferred from homology"/>
<gene>
    <name evidence="9" type="ORF">QTP81_10295</name>
</gene>
<evidence type="ECO:0000256" key="6">
    <source>
        <dbReference type="ARBA" id="ARBA00022842"/>
    </source>
</evidence>
<dbReference type="Pfam" id="PF00293">
    <property type="entry name" value="NUDIX"/>
    <property type="match status" value="1"/>
</dbReference>
<evidence type="ECO:0000256" key="3">
    <source>
        <dbReference type="ARBA" id="ARBA00006506"/>
    </source>
</evidence>
<comment type="caution">
    <text evidence="9">The sequence shown here is derived from an EMBL/GenBank/DDBJ whole genome shotgun (WGS) entry which is preliminary data.</text>
</comment>
<evidence type="ECO:0000313" key="9">
    <source>
        <dbReference type="EMBL" id="MDM7860987.1"/>
    </source>
</evidence>
<dbReference type="InterPro" id="IPR000086">
    <property type="entry name" value="NUDIX_hydrolase_dom"/>
</dbReference>
<keyword evidence="7" id="KW-0464">Manganese</keyword>
<dbReference type="NCBIfam" id="NF007980">
    <property type="entry name" value="PRK10707.1"/>
    <property type="match status" value="1"/>
</dbReference>
<evidence type="ECO:0000256" key="1">
    <source>
        <dbReference type="ARBA" id="ARBA00001936"/>
    </source>
</evidence>
<name>A0ABT7SZK9_9ALTE</name>
<keyword evidence="4" id="KW-0479">Metal-binding</keyword>
<dbReference type="EMBL" id="JAUCBP010000007">
    <property type="protein sequence ID" value="MDM7860987.1"/>
    <property type="molecule type" value="Genomic_DNA"/>
</dbReference>
<dbReference type="Gene3D" id="3.90.79.10">
    <property type="entry name" value="Nucleoside Triphosphate Pyrophosphohydrolase"/>
    <property type="match status" value="1"/>
</dbReference>
<keyword evidence="6" id="KW-0460">Magnesium</keyword>
<dbReference type="SUPFAM" id="SSF55811">
    <property type="entry name" value="Nudix"/>
    <property type="match status" value="1"/>
</dbReference>
<comment type="similarity">
    <text evidence="3">Belongs to the Nudix hydrolase family. PCD1 subfamily.</text>
</comment>
<keyword evidence="5" id="KW-0378">Hydrolase</keyword>
<reference evidence="9 10" key="1">
    <citation type="submission" date="2023-06" db="EMBL/GenBank/DDBJ databases">
        <title>Alteromonas sp. ASW11-36 isolated from intertidal sand.</title>
        <authorList>
            <person name="Li Y."/>
        </authorList>
    </citation>
    <scope>NUCLEOTIDE SEQUENCE [LARGE SCALE GENOMIC DNA]</scope>
    <source>
        <strain evidence="9 10">ASW11-36</strain>
    </source>
</reference>
<dbReference type="PANTHER" id="PTHR12992">
    <property type="entry name" value="NUDIX HYDROLASE"/>
    <property type="match status" value="1"/>
</dbReference>
<organism evidence="9 10">
    <name type="scientific">Alteromonas arenosi</name>
    <dbReference type="NCBI Taxonomy" id="3055817"/>
    <lineage>
        <taxon>Bacteria</taxon>
        <taxon>Pseudomonadati</taxon>
        <taxon>Pseudomonadota</taxon>
        <taxon>Gammaproteobacteria</taxon>
        <taxon>Alteromonadales</taxon>
        <taxon>Alteromonadaceae</taxon>
        <taxon>Alteromonas/Salinimonas group</taxon>
        <taxon>Alteromonas</taxon>
    </lineage>
</organism>
<evidence type="ECO:0000256" key="7">
    <source>
        <dbReference type="ARBA" id="ARBA00023211"/>
    </source>
</evidence>
<comment type="cofactor">
    <cofactor evidence="1">
        <name>Mn(2+)</name>
        <dbReference type="ChEBI" id="CHEBI:29035"/>
    </cofactor>
</comment>
<dbReference type="PROSITE" id="PS51462">
    <property type="entry name" value="NUDIX"/>
    <property type="match status" value="1"/>
</dbReference>
<dbReference type="InterPro" id="IPR015797">
    <property type="entry name" value="NUDIX_hydrolase-like_dom_sf"/>
</dbReference>
<dbReference type="Proteomes" id="UP001234343">
    <property type="component" value="Unassembled WGS sequence"/>
</dbReference>
<evidence type="ECO:0000259" key="8">
    <source>
        <dbReference type="PROSITE" id="PS51462"/>
    </source>
</evidence>
<dbReference type="InterPro" id="IPR000059">
    <property type="entry name" value="NUDIX_hydrolase_NudL_CS"/>
</dbReference>
<dbReference type="PANTHER" id="PTHR12992:SF11">
    <property type="entry name" value="MITOCHONDRIAL COENZYME A DIPHOSPHATASE NUDT8"/>
    <property type="match status" value="1"/>
</dbReference>
<evidence type="ECO:0000256" key="2">
    <source>
        <dbReference type="ARBA" id="ARBA00001946"/>
    </source>
</evidence>
<dbReference type="InterPro" id="IPR045121">
    <property type="entry name" value="CoAse"/>
</dbReference>
<evidence type="ECO:0000256" key="4">
    <source>
        <dbReference type="ARBA" id="ARBA00022723"/>
    </source>
</evidence>